<dbReference type="AlphaFoldDB" id="A0A4P8IJR8"/>
<evidence type="ECO:0000313" key="1">
    <source>
        <dbReference type="EMBL" id="QCP47907.1"/>
    </source>
</evidence>
<dbReference type="OrthoDB" id="9097099at2"/>
<dbReference type="EMBL" id="CP040077">
    <property type="protein sequence ID" value="QCP47907.1"/>
    <property type="molecule type" value="Genomic_DNA"/>
</dbReference>
<protein>
    <submittedName>
        <fullName evidence="1">Uncharacterized protein</fullName>
    </submittedName>
</protein>
<dbReference type="KEGG" id="tvl:FAZ95_01150"/>
<dbReference type="Proteomes" id="UP000298656">
    <property type="component" value="Chromosome 1"/>
</dbReference>
<organism evidence="1 2">
    <name type="scientific">Trinickia violacea</name>
    <dbReference type="NCBI Taxonomy" id="2571746"/>
    <lineage>
        <taxon>Bacteria</taxon>
        <taxon>Pseudomonadati</taxon>
        <taxon>Pseudomonadota</taxon>
        <taxon>Betaproteobacteria</taxon>
        <taxon>Burkholderiales</taxon>
        <taxon>Burkholderiaceae</taxon>
        <taxon>Trinickia</taxon>
    </lineage>
</organism>
<evidence type="ECO:0000313" key="2">
    <source>
        <dbReference type="Proteomes" id="UP000298656"/>
    </source>
</evidence>
<name>A0A4P8IJR8_9BURK</name>
<reference evidence="1 2" key="1">
    <citation type="submission" date="2019-05" db="EMBL/GenBank/DDBJ databases">
        <title>Burkholderia sp. DHOD12, isolated from subtropical forest soil.</title>
        <authorList>
            <person name="Gao Z.-H."/>
            <person name="Qiu L.-H."/>
        </authorList>
    </citation>
    <scope>NUCLEOTIDE SEQUENCE [LARGE SCALE GENOMIC DNA]</scope>
    <source>
        <strain evidence="1 2">DHOD12</strain>
    </source>
</reference>
<accession>A0A4P8IJR8</accession>
<gene>
    <name evidence="1" type="ORF">FAZ95_01150</name>
</gene>
<keyword evidence="2" id="KW-1185">Reference proteome</keyword>
<sequence length="79" mass="8833">MKTPSGKAESTHSPYTLQNVDDAIAHLEQALSTYEALVVFSANYWRTRIMQVTVTPGLTNSQRQRLQRLLALLDGTART</sequence>
<proteinExistence type="predicted"/>